<dbReference type="PANTHER" id="PTHR20931">
    <property type="entry name" value="TETRATRICOPEPTIDE REPEAT PROTEIN 30"/>
    <property type="match status" value="1"/>
</dbReference>
<dbReference type="InParanoid" id="A2HJW5"/>
<keyword evidence="1" id="KW-0677">Repeat</keyword>
<dbReference type="InterPro" id="IPR039941">
    <property type="entry name" value="TT30"/>
</dbReference>
<dbReference type="VEuPathDB" id="TrichDB:TVAGG3_0529790"/>
<dbReference type="EMBL" id="DS136475">
    <property type="protein sequence ID" value="EAX70302.1"/>
    <property type="molecule type" value="Genomic_DNA"/>
</dbReference>
<dbReference type="OrthoDB" id="10249577at2759"/>
<dbReference type="AlphaFoldDB" id="A2HJW5"/>
<dbReference type="STRING" id="5722.A2HJW5"/>
<protein>
    <submittedName>
        <fullName evidence="3">Uncharacterized protein</fullName>
    </submittedName>
</protein>
<reference evidence="3" key="2">
    <citation type="journal article" date="2007" name="Science">
        <title>Draft genome sequence of the sexually transmitted pathogen Trichomonas vaginalis.</title>
        <authorList>
            <person name="Carlton J.M."/>
            <person name="Hirt R.P."/>
            <person name="Silva J.C."/>
            <person name="Delcher A.L."/>
            <person name="Schatz M."/>
            <person name="Zhao Q."/>
            <person name="Wortman J.R."/>
            <person name="Bidwell S.L."/>
            <person name="Alsmark U.C.M."/>
            <person name="Besteiro S."/>
            <person name="Sicheritz-Ponten T."/>
            <person name="Noel C.J."/>
            <person name="Dacks J.B."/>
            <person name="Foster P.G."/>
            <person name="Simillion C."/>
            <person name="Van de Peer Y."/>
            <person name="Miranda-Saavedra D."/>
            <person name="Barton G.J."/>
            <person name="Westrop G.D."/>
            <person name="Mueller S."/>
            <person name="Dessi D."/>
            <person name="Fiori P.L."/>
            <person name="Ren Q."/>
            <person name="Paulsen I."/>
            <person name="Zhang H."/>
            <person name="Bastida-Corcuera F.D."/>
            <person name="Simoes-Barbosa A."/>
            <person name="Brown M.T."/>
            <person name="Hayes R.D."/>
            <person name="Mukherjee M."/>
            <person name="Okumura C.Y."/>
            <person name="Schneider R."/>
            <person name="Smith A.J."/>
            <person name="Vanacova S."/>
            <person name="Villalvazo M."/>
            <person name="Haas B.J."/>
            <person name="Pertea M."/>
            <person name="Feldblyum T.V."/>
            <person name="Utterback T.R."/>
            <person name="Shu C.L."/>
            <person name="Osoegawa K."/>
            <person name="de Jong P.J."/>
            <person name="Hrdy I."/>
            <person name="Horvathova L."/>
            <person name="Zubacova Z."/>
            <person name="Dolezal P."/>
            <person name="Malik S.B."/>
            <person name="Logsdon J.M. Jr."/>
            <person name="Henze K."/>
            <person name="Gupta A."/>
            <person name="Wang C.C."/>
            <person name="Dunne R.L."/>
            <person name="Upcroft J.A."/>
            <person name="Upcroft P."/>
            <person name="White O."/>
            <person name="Salzberg S.L."/>
            <person name="Tang P."/>
            <person name="Chiu C.-H."/>
            <person name="Lee Y.-S."/>
            <person name="Embley T.M."/>
            <person name="Coombs G.H."/>
            <person name="Mottram J.C."/>
            <person name="Tachezy J."/>
            <person name="Fraser-Liggett C.M."/>
            <person name="Johnson P.J."/>
        </authorList>
    </citation>
    <scope>NUCLEOTIDE SEQUENCE [LARGE SCALE GENOMIC DNA]</scope>
    <source>
        <strain evidence="3">G3</strain>
    </source>
</reference>
<keyword evidence="4" id="KW-1185">Reference proteome</keyword>
<evidence type="ECO:0000313" key="3">
    <source>
        <dbReference type="EMBL" id="EAX70302.1"/>
    </source>
</evidence>
<proteinExistence type="predicted"/>
<keyword evidence="2" id="KW-0802">TPR repeat</keyword>
<evidence type="ECO:0000256" key="2">
    <source>
        <dbReference type="ARBA" id="ARBA00022803"/>
    </source>
</evidence>
<dbReference type="Proteomes" id="UP000001542">
    <property type="component" value="Unassembled WGS sequence"/>
</dbReference>
<evidence type="ECO:0000313" key="4">
    <source>
        <dbReference type="Proteomes" id="UP000001542"/>
    </source>
</evidence>
<gene>
    <name evidence="3" type="ORF">TVAG_500680</name>
</gene>
<organism evidence="3 4">
    <name type="scientific">Trichomonas vaginalis (strain ATCC PRA-98 / G3)</name>
    <dbReference type="NCBI Taxonomy" id="412133"/>
    <lineage>
        <taxon>Eukaryota</taxon>
        <taxon>Metamonada</taxon>
        <taxon>Parabasalia</taxon>
        <taxon>Trichomonadida</taxon>
        <taxon>Trichomonadidae</taxon>
        <taxon>Trichomonas</taxon>
    </lineage>
</organism>
<dbReference type="VEuPathDB" id="TrichDB:TVAG_183170"/>
<sequence length="149" mass="17528">KRFADQLINRLTDEENNRRKRRKCPSLSTYQLFILSLAHYTALTPNFEFGIDYVFKAFNPMQDKLSADTWFYAKKCLFELTRCLALRQFVLADAMFNKIIEFLDNVDKYGKKIEAINDLTIDASEAHENQTVSFEARVLKATILKFYDF</sequence>
<name>A2HJW5_TRIV3</name>
<reference evidence="3" key="1">
    <citation type="submission" date="2006-10" db="EMBL/GenBank/DDBJ databases">
        <authorList>
            <person name="Amadeo P."/>
            <person name="Zhao Q."/>
            <person name="Wortman J."/>
            <person name="Fraser-Liggett C."/>
            <person name="Carlton J."/>
        </authorList>
    </citation>
    <scope>NUCLEOTIDE SEQUENCE</scope>
    <source>
        <strain evidence="3">G3</strain>
    </source>
</reference>
<evidence type="ECO:0000256" key="1">
    <source>
        <dbReference type="ARBA" id="ARBA00022737"/>
    </source>
</evidence>
<dbReference type="eggNOG" id="KOG4340">
    <property type="taxonomic scope" value="Eukaryota"/>
</dbReference>
<dbReference type="PANTHER" id="PTHR20931:SF0">
    <property type="entry name" value="TETRATRICOPEPTIDE REPEAT PROTEIN 30"/>
    <property type="match status" value="1"/>
</dbReference>
<accession>A2HJW5</accession>
<feature type="non-terminal residue" evidence="3">
    <location>
        <position position="1"/>
    </location>
</feature>